<reference evidence="1 2" key="1">
    <citation type="submission" date="2016-12" db="EMBL/GenBank/DDBJ databases">
        <title>Trade-off between light-utilization and light-protection in marine flavobacteria.</title>
        <authorList>
            <person name="Kumagai Y."/>
            <person name="Yoshizawa S."/>
            <person name="Kogure K."/>
            <person name="Iwasaki W."/>
        </authorList>
    </citation>
    <scope>NUCLEOTIDE SEQUENCE [LARGE SCALE GENOMIC DNA]</scope>
    <source>
        <strain evidence="1 2">KCTC 22729</strain>
    </source>
</reference>
<name>A0A2S7W956_9FLAO</name>
<dbReference type="Proteomes" id="UP000237608">
    <property type="component" value="Unassembled WGS sequence"/>
</dbReference>
<dbReference type="RefSeq" id="WP_105045309.1">
    <property type="nucleotide sequence ID" value="NZ_CP150662.1"/>
</dbReference>
<sequence>MNSNLKVKYIDQRWDGVEGWLGNDNLFWIRLDFFLEYFISGNLELSKRHKNKELSLEEYCEKLFEKFNEKTFYNKKFEYTKYTEWLNMKNPKINEVIELFNK</sequence>
<accession>A0A2S7W956</accession>
<dbReference type="AlphaFoldDB" id="A0A2S7W956"/>
<evidence type="ECO:0000313" key="2">
    <source>
        <dbReference type="Proteomes" id="UP000237608"/>
    </source>
</evidence>
<protein>
    <submittedName>
        <fullName evidence="1">Uncharacterized protein</fullName>
    </submittedName>
</protein>
<organism evidence="1 2">
    <name type="scientific">Polaribacter gangjinensis</name>
    <dbReference type="NCBI Taxonomy" id="574710"/>
    <lineage>
        <taxon>Bacteria</taxon>
        <taxon>Pseudomonadati</taxon>
        <taxon>Bacteroidota</taxon>
        <taxon>Flavobacteriia</taxon>
        <taxon>Flavobacteriales</taxon>
        <taxon>Flavobacteriaceae</taxon>
    </lineage>
</organism>
<evidence type="ECO:0000313" key="1">
    <source>
        <dbReference type="EMBL" id="PQJ74158.1"/>
    </source>
</evidence>
<dbReference type="EMBL" id="MSCL01000001">
    <property type="protein sequence ID" value="PQJ74158.1"/>
    <property type="molecule type" value="Genomic_DNA"/>
</dbReference>
<gene>
    <name evidence="1" type="ORF">BTO13_02210</name>
</gene>
<comment type="caution">
    <text evidence="1">The sequence shown here is derived from an EMBL/GenBank/DDBJ whole genome shotgun (WGS) entry which is preliminary data.</text>
</comment>
<proteinExistence type="predicted"/>
<keyword evidence="2" id="KW-1185">Reference proteome</keyword>
<dbReference type="OrthoDB" id="1440441at2"/>